<accession>A0ACA9NNH1</accession>
<evidence type="ECO:0000313" key="2">
    <source>
        <dbReference type="Proteomes" id="UP000789702"/>
    </source>
</evidence>
<sequence>LGPCDNLSSEDIVKDIQKLKSPLVIEACSYIRGEVSRYAARDPTSLTSSSLQLQ</sequence>
<name>A0ACA9NNH1_9GLOM</name>
<keyword evidence="2" id="KW-1185">Reference proteome</keyword>
<feature type="non-terminal residue" evidence="1">
    <location>
        <position position="54"/>
    </location>
</feature>
<organism evidence="1 2">
    <name type="scientific">Dentiscutata heterogama</name>
    <dbReference type="NCBI Taxonomy" id="1316150"/>
    <lineage>
        <taxon>Eukaryota</taxon>
        <taxon>Fungi</taxon>
        <taxon>Fungi incertae sedis</taxon>
        <taxon>Mucoromycota</taxon>
        <taxon>Glomeromycotina</taxon>
        <taxon>Glomeromycetes</taxon>
        <taxon>Diversisporales</taxon>
        <taxon>Gigasporaceae</taxon>
        <taxon>Dentiscutata</taxon>
    </lineage>
</organism>
<feature type="non-terminal residue" evidence="1">
    <location>
        <position position="1"/>
    </location>
</feature>
<dbReference type="Proteomes" id="UP000789702">
    <property type="component" value="Unassembled WGS sequence"/>
</dbReference>
<proteinExistence type="predicted"/>
<comment type="caution">
    <text evidence="1">The sequence shown here is derived from an EMBL/GenBank/DDBJ whole genome shotgun (WGS) entry which is preliminary data.</text>
</comment>
<protein>
    <submittedName>
        <fullName evidence="1">13094_t:CDS:1</fullName>
    </submittedName>
</protein>
<evidence type="ECO:0000313" key="1">
    <source>
        <dbReference type="EMBL" id="CAG8668439.1"/>
    </source>
</evidence>
<dbReference type="EMBL" id="CAJVPU010018866">
    <property type="protein sequence ID" value="CAG8668439.1"/>
    <property type="molecule type" value="Genomic_DNA"/>
</dbReference>
<gene>
    <name evidence="1" type="ORF">DHETER_LOCUS10071</name>
</gene>
<reference evidence="1" key="1">
    <citation type="submission" date="2021-06" db="EMBL/GenBank/DDBJ databases">
        <authorList>
            <person name="Kallberg Y."/>
            <person name="Tangrot J."/>
            <person name="Rosling A."/>
        </authorList>
    </citation>
    <scope>NUCLEOTIDE SEQUENCE</scope>
    <source>
        <strain evidence="1">IL203A</strain>
    </source>
</reference>